<dbReference type="AlphaFoldDB" id="A0A8J9YS14"/>
<keyword evidence="1" id="KW-1015">Disulfide bond</keyword>
<feature type="domain" description="C-type lectin" evidence="3">
    <location>
        <begin position="196"/>
        <end position="312"/>
    </location>
</feature>
<keyword evidence="5" id="KW-1185">Reference proteome</keyword>
<evidence type="ECO:0000259" key="3">
    <source>
        <dbReference type="PROSITE" id="PS50041"/>
    </source>
</evidence>
<dbReference type="CDD" id="cd00037">
    <property type="entry name" value="CLECT"/>
    <property type="match status" value="1"/>
</dbReference>
<keyword evidence="2" id="KW-0812">Transmembrane</keyword>
<dbReference type="EMBL" id="OV696695">
    <property type="protein sequence ID" value="CAH1238202.1"/>
    <property type="molecule type" value="Genomic_DNA"/>
</dbReference>
<dbReference type="OrthoDB" id="441660at2759"/>
<accession>A0A8J9YS14</accession>
<keyword evidence="2" id="KW-1133">Transmembrane helix</keyword>
<dbReference type="Proteomes" id="UP000838412">
    <property type="component" value="Chromosome 10"/>
</dbReference>
<evidence type="ECO:0000256" key="1">
    <source>
        <dbReference type="ARBA" id="ARBA00023157"/>
    </source>
</evidence>
<dbReference type="InterPro" id="IPR001304">
    <property type="entry name" value="C-type_lectin-like"/>
</dbReference>
<dbReference type="InterPro" id="IPR050801">
    <property type="entry name" value="Ca-Dep_Lectins_ImmuneDev"/>
</dbReference>
<dbReference type="InterPro" id="IPR018378">
    <property type="entry name" value="C-type_lectin_CS"/>
</dbReference>
<reference evidence="4" key="1">
    <citation type="submission" date="2022-01" db="EMBL/GenBank/DDBJ databases">
        <authorList>
            <person name="Braso-Vives M."/>
        </authorList>
    </citation>
    <scope>NUCLEOTIDE SEQUENCE</scope>
</reference>
<keyword evidence="2" id="KW-0472">Membrane</keyword>
<feature type="transmembrane region" description="Helical" evidence="2">
    <location>
        <begin position="20"/>
        <end position="43"/>
    </location>
</feature>
<sequence length="316" mass="34668">MSTEKLLIDSDGYFGRRPANFPLASLFQLLTVSLSVIAIVLVIHEGARLTEKVATQGQELSTLKTVVSDYQEEMVAVKAHQEAKKDAEVTFLRERAVALEAKLPSGVLADGDTNLQSELGDKVDPVDMAGGATWRSEAVQHQRAKRAANSVTYPSGACLQGPPGIPGRDGRDGMPGRDCPCGAKEPLTCPSGYLQFRDKCYQFSTTQKQYNDAKAVCVASGGHLAVAKDEATDNFLVNEIRKRGNAETWMGMSDQVEEGVWVWEDGSALTGWTNWLPGNPSSTFEDCAEWKVVYGFKWNDDECYHTQYFVCENHAT</sequence>
<gene>
    <name evidence="4" type="primary">COLEC10</name>
    <name evidence="4" type="ORF">BLAG_LOCUS2900</name>
</gene>
<protein>
    <submittedName>
        <fullName evidence="4">COLEC10 protein</fullName>
    </submittedName>
</protein>
<dbReference type="InterPro" id="IPR016187">
    <property type="entry name" value="CTDL_fold"/>
</dbReference>
<evidence type="ECO:0000313" key="4">
    <source>
        <dbReference type="EMBL" id="CAH1238202.1"/>
    </source>
</evidence>
<dbReference type="InterPro" id="IPR016186">
    <property type="entry name" value="C-type_lectin-like/link_sf"/>
</dbReference>
<dbReference type="PANTHER" id="PTHR22801">
    <property type="entry name" value="LITHOSTATHINE"/>
    <property type="match status" value="1"/>
</dbReference>
<dbReference type="Pfam" id="PF00059">
    <property type="entry name" value="Lectin_C"/>
    <property type="match status" value="1"/>
</dbReference>
<dbReference type="PROSITE" id="PS50041">
    <property type="entry name" value="C_TYPE_LECTIN_2"/>
    <property type="match status" value="1"/>
</dbReference>
<dbReference type="SMART" id="SM00034">
    <property type="entry name" value="CLECT"/>
    <property type="match status" value="1"/>
</dbReference>
<name>A0A8J9YS14_BRALA</name>
<dbReference type="Gene3D" id="3.10.100.10">
    <property type="entry name" value="Mannose-Binding Protein A, subunit A"/>
    <property type="match status" value="1"/>
</dbReference>
<dbReference type="PROSITE" id="PS00615">
    <property type="entry name" value="C_TYPE_LECTIN_1"/>
    <property type="match status" value="1"/>
</dbReference>
<organism evidence="4 5">
    <name type="scientific">Branchiostoma lanceolatum</name>
    <name type="common">Common lancelet</name>
    <name type="synonym">Amphioxus lanceolatum</name>
    <dbReference type="NCBI Taxonomy" id="7740"/>
    <lineage>
        <taxon>Eukaryota</taxon>
        <taxon>Metazoa</taxon>
        <taxon>Chordata</taxon>
        <taxon>Cephalochordata</taxon>
        <taxon>Leptocardii</taxon>
        <taxon>Amphioxiformes</taxon>
        <taxon>Branchiostomatidae</taxon>
        <taxon>Branchiostoma</taxon>
    </lineage>
</organism>
<evidence type="ECO:0000313" key="5">
    <source>
        <dbReference type="Proteomes" id="UP000838412"/>
    </source>
</evidence>
<dbReference type="SUPFAM" id="SSF56436">
    <property type="entry name" value="C-type lectin-like"/>
    <property type="match status" value="1"/>
</dbReference>
<proteinExistence type="predicted"/>
<evidence type="ECO:0000256" key="2">
    <source>
        <dbReference type="SAM" id="Phobius"/>
    </source>
</evidence>
<dbReference type="PANTHER" id="PTHR22801:SF63">
    <property type="entry name" value="C-TYPE LECTIN DOMAIN-CONTAINING PROTEIN"/>
    <property type="match status" value="1"/>
</dbReference>